<proteinExistence type="inferred from homology"/>
<comment type="cofactor">
    <cofactor evidence="1">
        <name>pyridoxal 5'-phosphate</name>
        <dbReference type="ChEBI" id="CHEBI:597326"/>
    </cofactor>
</comment>
<accession>A0ABQ5VV32</accession>
<keyword evidence="8" id="KW-1185">Reference proteome</keyword>
<dbReference type="GO" id="GO:0008483">
    <property type="term" value="F:transaminase activity"/>
    <property type="evidence" value="ECO:0007669"/>
    <property type="project" value="UniProtKB-KW"/>
</dbReference>
<evidence type="ECO:0000256" key="4">
    <source>
        <dbReference type="ARBA" id="ARBA00023239"/>
    </source>
</evidence>
<comment type="similarity">
    <text evidence="5">Belongs to the class-II pyridoxal-phosphate-dependent aminotransferase family. MalY/PatB cystathionine beta-lyase subfamily.</text>
</comment>
<dbReference type="Gene3D" id="3.40.640.10">
    <property type="entry name" value="Type I PLP-dependent aspartate aminotransferase-like (Major domain)"/>
    <property type="match status" value="1"/>
</dbReference>
<sequence length="388" mass="43558">MNFDTRIDRVNTQCAKWDLMEKLYQVSPSEGTAMWVADMDFQPPQQVLDALDAMRQHGVFGYYGDDRNYRHAIADWMYRRHQWDLNPEHIFSTHGLVNAVALCLQAFTKPGDGIILFTPVYHAFAKIINASQRQLVSCELANNNGRYEMDFDAYEAQMTGNEKVMVLCSPHNPGGRVWSVAELEQAAEFAQRHDLLILSDDIHHDLTFGAKYTPMPVAVPEIRDRLVMLTAASKTFNLAAGHCGNVSISNPDLHKTFAATIAANGISVNNFGIEITQAAYTFGDAWLTELLKYLDENRKLFDQAITEIPALSSMELEATYLAWVDFSKTGMSASEYQQRVQKQARIAANHGATFGQGGQNHLRFNFALPRAQLIEALARLKTAFADLQ</sequence>
<protein>
    <recommendedName>
        <fullName evidence="2">cysteine-S-conjugate beta-lyase</fullName>
        <ecNumber evidence="2">4.4.1.13</ecNumber>
    </recommendedName>
</protein>
<dbReference type="PANTHER" id="PTHR43525">
    <property type="entry name" value="PROTEIN MALY"/>
    <property type="match status" value="1"/>
</dbReference>
<dbReference type="RefSeq" id="WP_284377144.1">
    <property type="nucleotide sequence ID" value="NZ_BSNN01000002.1"/>
</dbReference>
<dbReference type="Proteomes" id="UP001156694">
    <property type="component" value="Unassembled WGS sequence"/>
</dbReference>
<evidence type="ECO:0000313" key="7">
    <source>
        <dbReference type="EMBL" id="GLQ35061.1"/>
    </source>
</evidence>
<evidence type="ECO:0000256" key="1">
    <source>
        <dbReference type="ARBA" id="ARBA00001933"/>
    </source>
</evidence>
<keyword evidence="3" id="KW-0663">Pyridoxal phosphate</keyword>
<dbReference type="SUPFAM" id="SSF53383">
    <property type="entry name" value="PLP-dependent transferases"/>
    <property type="match status" value="1"/>
</dbReference>
<reference evidence="8" key="1">
    <citation type="journal article" date="2019" name="Int. J. Syst. Evol. Microbiol.">
        <title>The Global Catalogue of Microorganisms (GCM) 10K type strain sequencing project: providing services to taxonomists for standard genome sequencing and annotation.</title>
        <authorList>
            <consortium name="The Broad Institute Genomics Platform"/>
            <consortium name="The Broad Institute Genome Sequencing Center for Infectious Disease"/>
            <person name="Wu L."/>
            <person name="Ma J."/>
        </authorList>
    </citation>
    <scope>NUCLEOTIDE SEQUENCE [LARGE SCALE GENOMIC DNA]</scope>
    <source>
        <strain evidence="8">NBRC 110140</strain>
    </source>
</reference>
<dbReference type="EC" id="4.4.1.13" evidence="2"/>
<gene>
    <name evidence="7" type="primary">patB</name>
    <name evidence="7" type="ORF">GCM10007939_13440</name>
</gene>
<dbReference type="PANTHER" id="PTHR43525:SF1">
    <property type="entry name" value="PROTEIN MALY"/>
    <property type="match status" value="1"/>
</dbReference>
<dbReference type="InterPro" id="IPR015421">
    <property type="entry name" value="PyrdxlP-dep_Trfase_major"/>
</dbReference>
<keyword evidence="7" id="KW-0032">Aminotransferase</keyword>
<dbReference type="InterPro" id="IPR027619">
    <property type="entry name" value="C-S_lyase_PatB-like"/>
</dbReference>
<evidence type="ECO:0000256" key="5">
    <source>
        <dbReference type="ARBA" id="ARBA00037974"/>
    </source>
</evidence>
<dbReference type="EMBL" id="BSNN01000002">
    <property type="protein sequence ID" value="GLQ35061.1"/>
    <property type="molecule type" value="Genomic_DNA"/>
</dbReference>
<dbReference type="InterPro" id="IPR051798">
    <property type="entry name" value="Class-II_PLP-Dep_Aminotrans"/>
</dbReference>
<organism evidence="7 8">
    <name type="scientific">Amylibacter marinus</name>
    <dbReference type="NCBI Taxonomy" id="1475483"/>
    <lineage>
        <taxon>Bacteria</taxon>
        <taxon>Pseudomonadati</taxon>
        <taxon>Pseudomonadota</taxon>
        <taxon>Alphaproteobacteria</taxon>
        <taxon>Rhodobacterales</taxon>
        <taxon>Paracoccaceae</taxon>
        <taxon>Amylibacter</taxon>
    </lineage>
</organism>
<evidence type="ECO:0000256" key="2">
    <source>
        <dbReference type="ARBA" id="ARBA00012224"/>
    </source>
</evidence>
<dbReference type="NCBIfam" id="TIGR04350">
    <property type="entry name" value="C_S_lyase_PatB"/>
    <property type="match status" value="1"/>
</dbReference>
<dbReference type="Pfam" id="PF00155">
    <property type="entry name" value="Aminotran_1_2"/>
    <property type="match status" value="1"/>
</dbReference>
<feature type="domain" description="Aminotransferase class I/classII large" evidence="6">
    <location>
        <begin position="39"/>
        <end position="380"/>
    </location>
</feature>
<evidence type="ECO:0000259" key="6">
    <source>
        <dbReference type="Pfam" id="PF00155"/>
    </source>
</evidence>
<evidence type="ECO:0000313" key="8">
    <source>
        <dbReference type="Proteomes" id="UP001156694"/>
    </source>
</evidence>
<dbReference type="Gene3D" id="3.90.1150.10">
    <property type="entry name" value="Aspartate Aminotransferase, domain 1"/>
    <property type="match status" value="1"/>
</dbReference>
<name>A0ABQ5VV32_9RHOB</name>
<dbReference type="InterPro" id="IPR015422">
    <property type="entry name" value="PyrdxlP-dep_Trfase_small"/>
</dbReference>
<dbReference type="InterPro" id="IPR004839">
    <property type="entry name" value="Aminotransferase_I/II_large"/>
</dbReference>
<dbReference type="InterPro" id="IPR015424">
    <property type="entry name" value="PyrdxlP-dep_Trfase"/>
</dbReference>
<comment type="caution">
    <text evidence="7">The sequence shown here is derived from an EMBL/GenBank/DDBJ whole genome shotgun (WGS) entry which is preliminary data.</text>
</comment>
<evidence type="ECO:0000256" key="3">
    <source>
        <dbReference type="ARBA" id="ARBA00022898"/>
    </source>
</evidence>
<dbReference type="CDD" id="cd00609">
    <property type="entry name" value="AAT_like"/>
    <property type="match status" value="1"/>
</dbReference>
<keyword evidence="4" id="KW-0456">Lyase</keyword>
<keyword evidence="7" id="KW-0808">Transferase</keyword>